<keyword evidence="5" id="KW-0560">Oxidoreductase</keyword>
<dbReference type="GO" id="GO:0016491">
    <property type="term" value="F:oxidoreductase activity"/>
    <property type="evidence" value="ECO:0007669"/>
    <property type="project" value="UniProtKB-KW"/>
</dbReference>
<dbReference type="InterPro" id="IPR016171">
    <property type="entry name" value="Vanillyl_alc_oxidase_C-sub2"/>
</dbReference>
<comment type="caution">
    <text evidence="7">The sequence shown here is derived from an EMBL/GenBank/DDBJ whole genome shotgun (WGS) entry which is preliminary data.</text>
</comment>
<dbReference type="InterPro" id="IPR004113">
    <property type="entry name" value="FAD-bd_oxidored_4_C"/>
</dbReference>
<dbReference type="InterPro" id="IPR016167">
    <property type="entry name" value="FAD-bd_PCMH_sub1"/>
</dbReference>
<evidence type="ECO:0000256" key="1">
    <source>
        <dbReference type="ARBA" id="ARBA00001974"/>
    </source>
</evidence>
<organism evidence="7 8">
    <name type="scientific">Parasphingopyxis marina</name>
    <dbReference type="NCBI Taxonomy" id="2761622"/>
    <lineage>
        <taxon>Bacteria</taxon>
        <taxon>Pseudomonadati</taxon>
        <taxon>Pseudomonadota</taxon>
        <taxon>Alphaproteobacteria</taxon>
        <taxon>Sphingomonadales</taxon>
        <taxon>Sphingomonadaceae</taxon>
        <taxon>Parasphingopyxis</taxon>
    </lineage>
</organism>
<dbReference type="Gene3D" id="3.30.465.10">
    <property type="match status" value="1"/>
</dbReference>
<dbReference type="InterPro" id="IPR036318">
    <property type="entry name" value="FAD-bd_PCMH-like_sf"/>
</dbReference>
<dbReference type="InterPro" id="IPR016164">
    <property type="entry name" value="FAD-linked_Oxase-like_C"/>
</dbReference>
<dbReference type="Gene3D" id="3.30.70.2740">
    <property type="match status" value="1"/>
</dbReference>
<dbReference type="SUPFAM" id="SSF56176">
    <property type="entry name" value="FAD-binding/transporter-associated domain-like"/>
    <property type="match status" value="1"/>
</dbReference>
<dbReference type="EMBL" id="JACJVJ010000002">
    <property type="protein sequence ID" value="MBC2778615.1"/>
    <property type="molecule type" value="Genomic_DNA"/>
</dbReference>
<protein>
    <submittedName>
        <fullName evidence="7">FAD-binding oxidoreductase</fullName>
    </submittedName>
</protein>
<evidence type="ECO:0000313" key="8">
    <source>
        <dbReference type="Proteomes" id="UP000564378"/>
    </source>
</evidence>
<dbReference type="Gene3D" id="3.30.70.2190">
    <property type="match status" value="1"/>
</dbReference>
<dbReference type="SUPFAM" id="SSF55103">
    <property type="entry name" value="FAD-linked oxidases, C-terminal domain"/>
    <property type="match status" value="1"/>
</dbReference>
<keyword evidence="8" id="KW-1185">Reference proteome</keyword>
<dbReference type="InterPro" id="IPR016169">
    <property type="entry name" value="FAD-bd_PCMH_sub2"/>
</dbReference>
<dbReference type="PROSITE" id="PS51387">
    <property type="entry name" value="FAD_PCMH"/>
    <property type="match status" value="1"/>
</dbReference>
<feature type="domain" description="FAD-binding PCMH-type" evidence="6">
    <location>
        <begin position="49"/>
        <end position="228"/>
    </location>
</feature>
<accession>A0A842I0F9</accession>
<dbReference type="AlphaFoldDB" id="A0A842I0F9"/>
<dbReference type="RefSeq" id="WP_185801859.1">
    <property type="nucleotide sequence ID" value="NZ_JACJVJ010000002.1"/>
</dbReference>
<keyword evidence="3" id="KW-0285">Flavoprotein</keyword>
<evidence type="ECO:0000256" key="4">
    <source>
        <dbReference type="ARBA" id="ARBA00022827"/>
    </source>
</evidence>
<dbReference type="InterPro" id="IPR016166">
    <property type="entry name" value="FAD-bd_PCMH"/>
</dbReference>
<dbReference type="PANTHER" id="PTHR43716:SF1">
    <property type="entry name" value="D-2-HYDROXYGLUTARATE DEHYDROGENASE, MITOCHONDRIAL"/>
    <property type="match status" value="1"/>
</dbReference>
<dbReference type="InterPro" id="IPR051264">
    <property type="entry name" value="FAD-oxidored/transferase_4"/>
</dbReference>
<evidence type="ECO:0000256" key="2">
    <source>
        <dbReference type="ARBA" id="ARBA00008000"/>
    </source>
</evidence>
<dbReference type="Pfam" id="PF01565">
    <property type="entry name" value="FAD_binding_4"/>
    <property type="match status" value="1"/>
</dbReference>
<dbReference type="PANTHER" id="PTHR43716">
    <property type="entry name" value="D-2-HYDROXYGLUTARATE DEHYDROGENASE, MITOCHONDRIAL"/>
    <property type="match status" value="1"/>
</dbReference>
<evidence type="ECO:0000256" key="3">
    <source>
        <dbReference type="ARBA" id="ARBA00022630"/>
    </source>
</evidence>
<comment type="similarity">
    <text evidence="2">Belongs to the FAD-binding oxidoreductase/transferase type 4 family.</text>
</comment>
<keyword evidence="4" id="KW-0274">FAD</keyword>
<dbReference type="Gene3D" id="3.30.43.10">
    <property type="entry name" value="Uridine Diphospho-n-acetylenolpyruvylglucosamine Reductase, domain 2"/>
    <property type="match status" value="1"/>
</dbReference>
<reference evidence="7 8" key="1">
    <citation type="submission" date="2020-08" db="EMBL/GenBank/DDBJ databases">
        <title>Draft genome sequence of Parasphingopyxis sp. GrpM-11.</title>
        <authorList>
            <person name="Oh J."/>
            <person name="Roh D.-H."/>
        </authorList>
    </citation>
    <scope>NUCLEOTIDE SEQUENCE [LARGE SCALE GENOMIC DNA]</scope>
    <source>
        <strain evidence="7 8">GrpM-11</strain>
    </source>
</reference>
<dbReference type="InterPro" id="IPR006094">
    <property type="entry name" value="Oxid_FAD_bind_N"/>
</dbReference>
<dbReference type="GO" id="GO:0071949">
    <property type="term" value="F:FAD binding"/>
    <property type="evidence" value="ECO:0007669"/>
    <property type="project" value="InterPro"/>
</dbReference>
<evidence type="ECO:0000313" key="7">
    <source>
        <dbReference type="EMBL" id="MBC2778615.1"/>
    </source>
</evidence>
<dbReference type="FunFam" id="1.10.45.10:FF:000001">
    <property type="entry name" value="D-lactate dehydrogenase mitochondrial"/>
    <property type="match status" value="1"/>
</dbReference>
<dbReference type="Pfam" id="PF02913">
    <property type="entry name" value="FAD-oxidase_C"/>
    <property type="match status" value="1"/>
</dbReference>
<gene>
    <name evidence="7" type="ORF">H6P80_13405</name>
</gene>
<dbReference type="Proteomes" id="UP000564378">
    <property type="component" value="Unassembled WGS sequence"/>
</dbReference>
<sequence length="472" mass="50324">MATQTTISPAPFAEAVARLQRELGADIVHGPGEADIARHSHDFINTMPEGLEIAGIAYPRSTEQVSQILAICCEEGVPVTPQGGMTGLAGGAVPNVPALLLSLERMRKIEEIDPAGATITVEAGVVLQAVQEAAAEAGMFFPLDLGGRGTAQIGGNVSTNAGGNRVLRYGMMRELVLGLEAVLADGTVVSSMNTMLKNNAGYDLKQLFIGTEGTLGIVTRVVLRLFPEARSVSTGLVAVKDYASALALMQEVKAAFGGTLAAFEVMWPDFYHLGTTALDRQPPLPHGAGVYVLVETLGTDAERDQAAFEQTLADILEKGIAEDAVIAQSEQQRGDIWSIRDCPGEFPKVFWPQISFDVSLPAGKIGDFVDLLRGRLLERWPEAGLVFFGHIADSNLHLSVHLDEDPMPVHAIDDVVYSATGEWGGSISAEHGIGTVKKEFLHHSRGPEEIALMRRLKVALDPTGILNPGKVI</sequence>
<proteinExistence type="inferred from homology"/>
<dbReference type="GO" id="GO:0022904">
    <property type="term" value="P:respiratory electron transport chain"/>
    <property type="evidence" value="ECO:0007669"/>
    <property type="project" value="TreeGrafter"/>
</dbReference>
<name>A0A842I0F9_9SPHN</name>
<comment type="cofactor">
    <cofactor evidence="1">
        <name>FAD</name>
        <dbReference type="ChEBI" id="CHEBI:57692"/>
    </cofactor>
</comment>
<dbReference type="Gene3D" id="1.10.45.10">
    <property type="entry name" value="Vanillyl-alcohol Oxidase, Chain A, domain 4"/>
    <property type="match status" value="1"/>
</dbReference>
<evidence type="ECO:0000256" key="5">
    <source>
        <dbReference type="ARBA" id="ARBA00023002"/>
    </source>
</evidence>
<evidence type="ECO:0000259" key="6">
    <source>
        <dbReference type="PROSITE" id="PS51387"/>
    </source>
</evidence>